<evidence type="ECO:0000313" key="31">
    <source>
        <dbReference type="EMBL" id="KAG9468970.1"/>
    </source>
</evidence>
<evidence type="ECO:0000256" key="14">
    <source>
        <dbReference type="ARBA" id="ARBA00022801"/>
    </source>
</evidence>
<keyword evidence="11" id="KW-0645">Protease</keyword>
<dbReference type="EMBL" id="WNTK01000662">
    <property type="protein sequence ID" value="KAG9468970.1"/>
    <property type="molecule type" value="Genomic_DNA"/>
</dbReference>
<feature type="active site" description="Charge relay system" evidence="26">
    <location>
        <position position="499"/>
    </location>
</feature>
<gene>
    <name evidence="31" type="ORF">GDO78_021512</name>
</gene>
<dbReference type="PROSITE" id="PS50240">
    <property type="entry name" value="TRYPSIN_DOM"/>
    <property type="match status" value="1"/>
</dbReference>
<evidence type="ECO:0000256" key="8">
    <source>
        <dbReference type="ARBA" id="ARBA00022525"/>
    </source>
</evidence>
<keyword evidence="18" id="KW-0179">Complement alternate pathway</keyword>
<feature type="disulfide bond" evidence="27">
    <location>
        <begin position="99"/>
        <end position="126"/>
    </location>
</feature>
<comment type="subcellular location">
    <subcellularLocation>
        <location evidence="4">Cell surface</location>
    </subcellularLocation>
    <subcellularLocation>
        <location evidence="5">Secreted</location>
    </subcellularLocation>
</comment>
<dbReference type="Pfam" id="PF00092">
    <property type="entry name" value="VWA"/>
    <property type="match status" value="1"/>
</dbReference>
<feature type="domain" description="Peptidase S1" evidence="29">
    <location>
        <begin position="438"/>
        <end position="731"/>
    </location>
</feature>
<evidence type="ECO:0000256" key="13">
    <source>
        <dbReference type="ARBA" id="ARBA00022737"/>
    </source>
</evidence>
<comment type="subunit">
    <text evidence="25">Catalytic component of the C3 convertase of the alternative complement pathway, also named C3bBb, composed of complement factor B Bb and complement C3b. Catalytic component of the C5 convertase of the alternative complement pathway, also named C3bBb3b, composed of complement factor B Bb and additional molecules of complement C3b. Interacts to CFP; this interaction contributes to the stabilization of the active C3-convertase enzyme complex.</text>
</comment>
<dbReference type="InterPro" id="IPR001254">
    <property type="entry name" value="Trypsin_dom"/>
</dbReference>
<keyword evidence="13" id="KW-0677">Repeat</keyword>
<dbReference type="SMART" id="SM00032">
    <property type="entry name" value="CCP"/>
    <property type="match status" value="3"/>
</dbReference>
<keyword evidence="12" id="KW-0732">Signal</keyword>
<keyword evidence="17 27" id="KW-1015">Disulfide bond</keyword>
<evidence type="ECO:0000256" key="9">
    <source>
        <dbReference type="ARBA" id="ARBA00022588"/>
    </source>
</evidence>
<feature type="disulfide bond" evidence="27">
    <location>
        <begin position="159"/>
        <end position="186"/>
    </location>
</feature>
<evidence type="ECO:0000256" key="26">
    <source>
        <dbReference type="PIRSR" id="PIRSR001154-1"/>
    </source>
</evidence>
<reference evidence="31" key="1">
    <citation type="thesis" date="2020" institute="ProQuest LLC" country="789 East Eisenhower Parkway, Ann Arbor, MI, USA">
        <title>Comparative Genomics and Chromosome Evolution.</title>
        <authorList>
            <person name="Mudd A.B."/>
        </authorList>
    </citation>
    <scope>NUCLEOTIDE SEQUENCE</scope>
    <source>
        <strain evidence="31">HN-11 Male</strain>
        <tissue evidence="31">Kidney and liver</tissue>
    </source>
</reference>
<evidence type="ECO:0000256" key="17">
    <source>
        <dbReference type="ARBA" id="ARBA00023157"/>
    </source>
</evidence>
<dbReference type="InterPro" id="IPR018114">
    <property type="entry name" value="TRYPSIN_HIS"/>
</dbReference>
<keyword evidence="16" id="KW-0391">Immunity</keyword>
<evidence type="ECO:0000256" key="7">
    <source>
        <dbReference type="ARBA" id="ARBA00018671"/>
    </source>
</evidence>
<dbReference type="InterPro" id="IPR000436">
    <property type="entry name" value="Sushi_SCR_CCP_dom"/>
</dbReference>
<dbReference type="GO" id="GO:0006957">
    <property type="term" value="P:complement activation, alternative pathway"/>
    <property type="evidence" value="ECO:0007669"/>
    <property type="project" value="UniProtKB-KW"/>
</dbReference>
<keyword evidence="19" id="KW-0325">Glycoprotein</keyword>
<dbReference type="GO" id="GO:0004252">
    <property type="term" value="F:serine-type endopeptidase activity"/>
    <property type="evidence" value="ECO:0007669"/>
    <property type="project" value="UniProtKB-EC"/>
</dbReference>
<evidence type="ECO:0000256" key="6">
    <source>
        <dbReference type="ARBA" id="ARBA00011934"/>
    </source>
</evidence>
<comment type="cofactor">
    <cofactor evidence="3">
        <name>Mg(2+)</name>
        <dbReference type="ChEBI" id="CHEBI:18420"/>
    </cofactor>
</comment>
<protein>
    <recommendedName>
        <fullName evidence="7">Complement factor B</fullName>
        <ecNumber evidence="6">3.4.21.47</ecNumber>
    </recommendedName>
    <alternativeName>
        <fullName evidence="20">C3/C5 convertase</fullName>
    </alternativeName>
</protein>
<keyword evidence="8" id="KW-0964">Secreted</keyword>
<evidence type="ECO:0000256" key="2">
    <source>
        <dbReference type="ARBA" id="ARBA00001936"/>
    </source>
</evidence>
<dbReference type="InterPro" id="IPR043504">
    <property type="entry name" value="Peptidase_S1_PA_chymotrypsin"/>
</dbReference>
<dbReference type="Proteomes" id="UP000770717">
    <property type="component" value="Unassembled WGS sequence"/>
</dbReference>
<evidence type="ECO:0000256" key="23">
    <source>
        <dbReference type="ARBA" id="ARBA00093434"/>
    </source>
</evidence>
<dbReference type="PANTHER" id="PTHR46393">
    <property type="entry name" value="SUSHI DOMAIN-CONTAINING PROTEIN"/>
    <property type="match status" value="1"/>
</dbReference>
<dbReference type="EC" id="3.4.21.47" evidence="6"/>
<dbReference type="PRINTS" id="PR00453">
    <property type="entry name" value="VWFADOMAIN"/>
</dbReference>
<dbReference type="PIRSF" id="PIRSF001154">
    <property type="entry name" value="Compl_C2_B"/>
    <property type="match status" value="1"/>
</dbReference>
<dbReference type="InterPro" id="IPR001314">
    <property type="entry name" value="Peptidase_S1A"/>
</dbReference>
<comment type="cofactor">
    <cofactor evidence="2">
        <name>Mn(2+)</name>
        <dbReference type="ChEBI" id="CHEBI:29035"/>
    </cofactor>
</comment>
<dbReference type="PROSITE" id="PS50234">
    <property type="entry name" value="VWFA"/>
    <property type="match status" value="1"/>
</dbReference>
<evidence type="ECO:0000256" key="15">
    <source>
        <dbReference type="ARBA" id="ARBA00022825"/>
    </source>
</evidence>
<evidence type="ECO:0000256" key="11">
    <source>
        <dbReference type="ARBA" id="ARBA00022670"/>
    </source>
</evidence>
<keyword evidence="10 27" id="KW-0768">Sushi</keyword>
<sequence>SIALPTPQCDLNKIIIAGGEYSLTNGIDVGSTVQYICPEGKYPHPSYTQECLPNGQWLKQKEKPECKAVQCPRPAMFESGEFYPRKVRYFVGDVLEFECWGGFKMFGPEYRTCQPNGKWSGENTICDDQEGDCPNPGIPLGGRKIGTSYKIEKKVKYECELGMKMFGSKERVCKEDKSWSGAEPSCRYWYTFDTPKEVAEGFSASISETIEASDPDRVEDQAYRAIKVQTGGLMNIFIIMDASKSVGEDNFNITKNASVSFIETMASYDFTPRYAVISYASFAKPAVLLANHDSTDAEAVIERIKNLKYSEHEDKQGTNTSAALHEVRKMLSLEEKRDHKKFMETRNVILLMTDGKYQITDGKYNMGGDPNLEMKYIKQMLDIEKNVAREDYLDVYVFGLGEETDENEINELASKKHPEKHVFKLNSTHGIKEAFDEMLGKKLYISSFPTVMIEFFPIAKEDVQEKYPWIAKITIARERSQEKCKGSIVSKFFILTAAHCFYINDSLHAISVSVGDKTFKVKNLYRHEKYDPAGKQDKKVPNSFDYDVALIELEKNIEFSRKIRPICLPCTMGTSWALKQRGKPVKCSDHLQTLLSGELVKAMFVAEEKEKALQRKNVLIKQGNQRLACLDDTKKIERFKDIPDIKDAVTDNFLCTGGIKPEVDPQTCKGDSGGPLVVPFKRRYIQVGIISWGTINSCNGSKRKHEPVPALSRDFHTDVSRMLDWLKEKLKEEGLEFLD</sequence>
<dbReference type="Pfam" id="PF00089">
    <property type="entry name" value="Trypsin"/>
    <property type="match status" value="1"/>
</dbReference>
<dbReference type="PANTHER" id="PTHR46393:SF1">
    <property type="entry name" value="COMPLEMENT FACTOR B"/>
    <property type="match status" value="1"/>
</dbReference>
<evidence type="ECO:0000256" key="22">
    <source>
        <dbReference type="ARBA" id="ARBA00093402"/>
    </source>
</evidence>
<dbReference type="SMART" id="SM00327">
    <property type="entry name" value="VWA"/>
    <property type="match status" value="1"/>
</dbReference>
<dbReference type="GO" id="GO:0009986">
    <property type="term" value="C:cell surface"/>
    <property type="evidence" value="ECO:0007669"/>
    <property type="project" value="UniProtKB-SubCell"/>
</dbReference>
<organism evidence="31 32">
    <name type="scientific">Eleutherodactylus coqui</name>
    <name type="common">Puerto Rican coqui</name>
    <dbReference type="NCBI Taxonomy" id="57060"/>
    <lineage>
        <taxon>Eukaryota</taxon>
        <taxon>Metazoa</taxon>
        <taxon>Chordata</taxon>
        <taxon>Craniata</taxon>
        <taxon>Vertebrata</taxon>
        <taxon>Euteleostomi</taxon>
        <taxon>Amphibia</taxon>
        <taxon>Batrachia</taxon>
        <taxon>Anura</taxon>
        <taxon>Neobatrachia</taxon>
        <taxon>Hyloidea</taxon>
        <taxon>Eleutherodactylidae</taxon>
        <taxon>Eleutherodactylinae</taxon>
        <taxon>Eleutherodactylus</taxon>
        <taxon>Eleutherodactylus</taxon>
    </lineage>
</organism>
<comment type="function">
    <text evidence="21">Involved in proliferation and differentiation of preactivated B-lymphocytes, rapid spreading of peripheral blood monocytes, stimulation of lymphocyte blastogenesis and lysis of erythrocytes.</text>
</comment>
<keyword evidence="15" id="KW-0720">Serine protease</keyword>
<keyword evidence="9" id="KW-0399">Innate immunity</keyword>
<feature type="domain" description="Sushi" evidence="30">
    <location>
        <begin position="69"/>
        <end position="128"/>
    </location>
</feature>
<comment type="caution">
    <text evidence="27">Lacks conserved residue(s) required for the propagation of feature annotation.</text>
</comment>
<keyword evidence="14" id="KW-0378">Hydrolase</keyword>
<evidence type="ECO:0000256" key="18">
    <source>
        <dbReference type="ARBA" id="ARBA00023162"/>
    </source>
</evidence>
<evidence type="ECO:0000259" key="28">
    <source>
        <dbReference type="PROSITE" id="PS50234"/>
    </source>
</evidence>
<feature type="domain" description="Sushi" evidence="30">
    <location>
        <begin position="131"/>
        <end position="188"/>
    </location>
</feature>
<comment type="function">
    <text evidence="22">Serine protease component of the complement C3 and C5 convertase complexes of the alternative complement pathway. Following cleavage and activation by factor D (CFD), forms the C3 convertase together with complement C3b. As part of the C3 convertase, cleaves and activates C3 into C3a anaphylatoxin and C3b opsonin, the next components of the complement pathways. When an additional complement C3b molecule binds to the C3 convertase, forms the C5 convertase, which cleaves and activates C5 into C5a anaphylatoxin and C5b component of the membrane attack complex.</text>
</comment>
<dbReference type="InterPro" id="IPR011360">
    <property type="entry name" value="Compl_C2_B"/>
</dbReference>
<evidence type="ECO:0000256" key="19">
    <source>
        <dbReference type="ARBA" id="ARBA00023180"/>
    </source>
</evidence>
<dbReference type="Gene3D" id="2.40.10.10">
    <property type="entry name" value="Trypsin-like serine proteases"/>
    <property type="match status" value="2"/>
</dbReference>
<comment type="subunit">
    <text evidence="24">Monomer. Interacts with complement C3b; this interaction is dependent on the presence of Mg(2+).</text>
</comment>
<dbReference type="GO" id="GO:0070062">
    <property type="term" value="C:extracellular exosome"/>
    <property type="evidence" value="ECO:0007669"/>
    <property type="project" value="TreeGrafter"/>
</dbReference>
<evidence type="ECO:0000259" key="29">
    <source>
        <dbReference type="PROSITE" id="PS50240"/>
    </source>
</evidence>
<feature type="domain" description="VWFA" evidence="28">
    <location>
        <begin position="235"/>
        <end position="438"/>
    </location>
</feature>
<feature type="active site" description="Charge relay system" evidence="26">
    <location>
        <position position="672"/>
    </location>
</feature>
<feature type="domain" description="Sushi" evidence="30">
    <location>
        <begin position="7"/>
        <end position="68"/>
    </location>
</feature>
<dbReference type="Gene3D" id="3.40.50.410">
    <property type="entry name" value="von Willebrand factor, type A domain"/>
    <property type="match status" value="1"/>
</dbReference>
<evidence type="ECO:0000256" key="16">
    <source>
        <dbReference type="ARBA" id="ARBA00022859"/>
    </source>
</evidence>
<evidence type="ECO:0000256" key="1">
    <source>
        <dbReference type="ARBA" id="ARBA00000061"/>
    </source>
</evidence>
<evidence type="ECO:0000256" key="12">
    <source>
        <dbReference type="ARBA" id="ARBA00022729"/>
    </source>
</evidence>
<dbReference type="AlphaFoldDB" id="A0A8J6EH42"/>
<evidence type="ECO:0000256" key="21">
    <source>
        <dbReference type="ARBA" id="ARBA00093327"/>
    </source>
</evidence>
<dbReference type="GO" id="GO:0006508">
    <property type="term" value="P:proteolysis"/>
    <property type="evidence" value="ECO:0007669"/>
    <property type="project" value="UniProtKB-KW"/>
</dbReference>
<evidence type="ECO:0000256" key="4">
    <source>
        <dbReference type="ARBA" id="ARBA00004241"/>
    </source>
</evidence>
<dbReference type="InterPro" id="IPR035976">
    <property type="entry name" value="Sushi/SCR/CCP_sf"/>
</dbReference>
<dbReference type="SUPFAM" id="SSF53300">
    <property type="entry name" value="vWA-like"/>
    <property type="match status" value="1"/>
</dbReference>
<dbReference type="SMART" id="SM00020">
    <property type="entry name" value="Tryp_SPc"/>
    <property type="match status" value="1"/>
</dbReference>
<feature type="non-terminal residue" evidence="31">
    <location>
        <position position="739"/>
    </location>
</feature>
<comment type="function">
    <text evidence="23">Precursor of the catalytic component of the C3 and C5 convertase complexes of the alternative pathway of the complement system, a cascade of proteins that leads to phagocytosis and breakdown of pathogens and signaling that strengthens the adaptive immune system. The alternative complement pathway acts as an amplification loop that enhances other complement pathways (classical, lectin and GZMK) by promoting formation of additional C3 and C5 convertases. CFB is cleaved and activated by CFD to generate Ba and Bb chains; Bb chain constituting the catalytic component of the C3 and C5 convertases.</text>
</comment>
<dbReference type="Pfam" id="PF00084">
    <property type="entry name" value="Sushi"/>
    <property type="match status" value="3"/>
</dbReference>
<dbReference type="OrthoDB" id="6127264at2759"/>
<dbReference type="InterPro" id="IPR009003">
    <property type="entry name" value="Peptidase_S1_PA"/>
</dbReference>
<evidence type="ECO:0000256" key="27">
    <source>
        <dbReference type="PROSITE-ProRule" id="PRU00302"/>
    </source>
</evidence>
<evidence type="ECO:0000256" key="25">
    <source>
        <dbReference type="ARBA" id="ARBA00093582"/>
    </source>
</evidence>
<evidence type="ECO:0000313" key="32">
    <source>
        <dbReference type="Proteomes" id="UP000770717"/>
    </source>
</evidence>
<dbReference type="GO" id="GO:0009617">
    <property type="term" value="P:response to bacterium"/>
    <property type="evidence" value="ECO:0007669"/>
    <property type="project" value="TreeGrafter"/>
</dbReference>
<dbReference type="SUPFAM" id="SSF50494">
    <property type="entry name" value="Trypsin-like serine proteases"/>
    <property type="match status" value="1"/>
</dbReference>
<dbReference type="Gene3D" id="2.10.70.10">
    <property type="entry name" value="Complement Module, domain 1"/>
    <property type="match status" value="3"/>
</dbReference>
<dbReference type="CDD" id="cd00033">
    <property type="entry name" value="CCP"/>
    <property type="match status" value="3"/>
</dbReference>
<name>A0A8J6EH42_ELECQ</name>
<evidence type="ECO:0000256" key="24">
    <source>
        <dbReference type="ARBA" id="ARBA00093516"/>
    </source>
</evidence>
<evidence type="ECO:0000256" key="3">
    <source>
        <dbReference type="ARBA" id="ARBA00001946"/>
    </source>
</evidence>
<evidence type="ECO:0000259" key="30">
    <source>
        <dbReference type="PROSITE" id="PS50923"/>
    </source>
</evidence>
<dbReference type="PRINTS" id="PR00722">
    <property type="entry name" value="CHYMOTRYPSIN"/>
</dbReference>
<feature type="active site" description="Charge relay system" evidence="26">
    <location>
        <position position="547"/>
    </location>
</feature>
<comment type="caution">
    <text evidence="31">The sequence shown here is derived from an EMBL/GenBank/DDBJ whole genome shotgun (WGS) entry which is preliminary data.</text>
</comment>
<comment type="catalytic activity">
    <reaction evidence="1">
        <text>Cleavage of Arg-|-Ser bond in complement component C3 alpha-chain to yield C3a and C3b, and Arg-|-Xaa bond in complement component C5 alpha-chain to yield C5a and C5b.</text>
        <dbReference type="EC" id="3.4.21.47"/>
    </reaction>
</comment>
<proteinExistence type="predicted"/>
<dbReference type="PROSITE" id="PS50923">
    <property type="entry name" value="SUSHI"/>
    <property type="match status" value="3"/>
</dbReference>
<evidence type="ECO:0000256" key="10">
    <source>
        <dbReference type="ARBA" id="ARBA00022659"/>
    </source>
</evidence>
<dbReference type="InterPro" id="IPR036465">
    <property type="entry name" value="vWFA_dom_sf"/>
</dbReference>
<keyword evidence="32" id="KW-1185">Reference proteome</keyword>
<dbReference type="InterPro" id="IPR002035">
    <property type="entry name" value="VWF_A"/>
</dbReference>
<dbReference type="PROSITE" id="PS00134">
    <property type="entry name" value="TRYPSIN_HIS"/>
    <property type="match status" value="1"/>
</dbReference>
<evidence type="ECO:0000256" key="5">
    <source>
        <dbReference type="ARBA" id="ARBA00004613"/>
    </source>
</evidence>
<dbReference type="SUPFAM" id="SSF57535">
    <property type="entry name" value="Complement control module/SCR domain"/>
    <property type="match status" value="3"/>
</dbReference>
<evidence type="ECO:0000256" key="20">
    <source>
        <dbReference type="ARBA" id="ARBA00029636"/>
    </source>
</evidence>
<dbReference type="CDD" id="cd00190">
    <property type="entry name" value="Tryp_SPc"/>
    <property type="match status" value="1"/>
</dbReference>
<accession>A0A8J6EH42</accession>